<dbReference type="Proteomes" id="UP000547209">
    <property type="component" value="Unassembled WGS sequence"/>
</dbReference>
<dbReference type="AlphaFoldDB" id="A0A7X0VCR9"/>
<dbReference type="PROSITE" id="PS51186">
    <property type="entry name" value="GNAT"/>
    <property type="match status" value="1"/>
</dbReference>
<protein>
    <submittedName>
        <fullName evidence="5">GNAT family N-acetyltransferase</fullName>
    </submittedName>
</protein>
<gene>
    <name evidence="5" type="ORF">H7C19_00715</name>
</gene>
<evidence type="ECO:0000256" key="2">
    <source>
        <dbReference type="ARBA" id="ARBA00023315"/>
    </source>
</evidence>
<dbReference type="SUPFAM" id="SSF55729">
    <property type="entry name" value="Acyl-CoA N-acyltransferases (Nat)"/>
    <property type="match status" value="1"/>
</dbReference>
<keyword evidence="2" id="KW-0012">Acyltransferase</keyword>
<evidence type="ECO:0000313" key="5">
    <source>
        <dbReference type="EMBL" id="MBB6669202.1"/>
    </source>
</evidence>
<dbReference type="InterPro" id="IPR016181">
    <property type="entry name" value="Acyl_CoA_acyltransferase"/>
</dbReference>
<dbReference type="PANTHER" id="PTHR43792:SF8">
    <property type="entry name" value="[RIBOSOMAL PROTEIN US5]-ALANINE N-ACETYLTRANSFERASE"/>
    <property type="match status" value="1"/>
</dbReference>
<reference evidence="5 6" key="1">
    <citation type="submission" date="2020-08" db="EMBL/GenBank/DDBJ databases">
        <title>Cohnella phylogeny.</title>
        <authorList>
            <person name="Dunlap C."/>
        </authorList>
    </citation>
    <scope>NUCLEOTIDE SEQUENCE [LARGE SCALE GENOMIC DNA]</scope>
    <source>
        <strain evidence="5 6">DSM 28246</strain>
    </source>
</reference>
<comment type="caution">
    <text evidence="5">The sequence shown here is derived from an EMBL/GenBank/DDBJ whole genome shotgun (WGS) entry which is preliminary data.</text>
</comment>
<dbReference type="GO" id="GO:0008999">
    <property type="term" value="F:protein-N-terminal-alanine acetyltransferase activity"/>
    <property type="evidence" value="ECO:0007669"/>
    <property type="project" value="TreeGrafter"/>
</dbReference>
<sequence>MNKTIKGARVALRYLEERDAEAFVDMHRRNRDFFQPFLYERGEEFYTAAYQVEQFRKSKAMAENDEKYAYGIFLRETNDLIGMISLSQVTRGPLQSCWVGYYLDQRHNGRGYVSEALRLVVDFAFNDLKLHRVEAGVMPHNAKSIQVVEKAGFEREGLNKKNVFLNGQWQDHLHFAIVNPND</sequence>
<dbReference type="EMBL" id="JACJVP010000001">
    <property type="protein sequence ID" value="MBB6669202.1"/>
    <property type="molecule type" value="Genomic_DNA"/>
</dbReference>
<accession>A0A7X0VCR9</accession>
<dbReference type="PANTHER" id="PTHR43792">
    <property type="entry name" value="GNAT FAMILY, PUTATIVE (AFU_ORTHOLOGUE AFUA_3G00765)-RELATED-RELATED"/>
    <property type="match status" value="1"/>
</dbReference>
<evidence type="ECO:0000256" key="3">
    <source>
        <dbReference type="ARBA" id="ARBA00038502"/>
    </source>
</evidence>
<evidence type="ECO:0000256" key="1">
    <source>
        <dbReference type="ARBA" id="ARBA00022679"/>
    </source>
</evidence>
<organism evidence="5 6">
    <name type="scientific">Cohnella nanjingensis</name>
    <dbReference type="NCBI Taxonomy" id="1387779"/>
    <lineage>
        <taxon>Bacteria</taxon>
        <taxon>Bacillati</taxon>
        <taxon>Bacillota</taxon>
        <taxon>Bacilli</taxon>
        <taxon>Bacillales</taxon>
        <taxon>Paenibacillaceae</taxon>
        <taxon>Cohnella</taxon>
    </lineage>
</organism>
<proteinExistence type="inferred from homology"/>
<dbReference type="Pfam" id="PF13302">
    <property type="entry name" value="Acetyltransf_3"/>
    <property type="match status" value="1"/>
</dbReference>
<evidence type="ECO:0000259" key="4">
    <source>
        <dbReference type="PROSITE" id="PS51186"/>
    </source>
</evidence>
<evidence type="ECO:0000313" key="6">
    <source>
        <dbReference type="Proteomes" id="UP000547209"/>
    </source>
</evidence>
<feature type="domain" description="N-acetyltransferase" evidence="4">
    <location>
        <begin position="10"/>
        <end position="171"/>
    </location>
</feature>
<comment type="similarity">
    <text evidence="3">Belongs to the acetyltransferase family. RimJ subfamily.</text>
</comment>
<name>A0A7X0VCR9_9BACL</name>
<dbReference type="Gene3D" id="3.40.630.30">
    <property type="match status" value="1"/>
</dbReference>
<dbReference type="InterPro" id="IPR051531">
    <property type="entry name" value="N-acetyltransferase"/>
</dbReference>
<keyword evidence="1 5" id="KW-0808">Transferase</keyword>
<dbReference type="GO" id="GO:0005737">
    <property type="term" value="C:cytoplasm"/>
    <property type="evidence" value="ECO:0007669"/>
    <property type="project" value="TreeGrafter"/>
</dbReference>
<dbReference type="InterPro" id="IPR000182">
    <property type="entry name" value="GNAT_dom"/>
</dbReference>
<keyword evidence="6" id="KW-1185">Reference proteome</keyword>